<evidence type="ECO:0000313" key="1">
    <source>
        <dbReference type="EMBL" id="SDF77529.1"/>
    </source>
</evidence>
<dbReference type="Gene3D" id="3.40.1690.10">
    <property type="entry name" value="secretion proteins EscU"/>
    <property type="match status" value="1"/>
</dbReference>
<keyword evidence="1" id="KW-0966">Cell projection</keyword>
<dbReference type="SUPFAM" id="SSF160544">
    <property type="entry name" value="EscU C-terminal domain-like"/>
    <property type="match status" value="1"/>
</dbReference>
<dbReference type="InterPro" id="IPR029025">
    <property type="entry name" value="T3SS_substrate_exporter_C"/>
</dbReference>
<sequence length="96" mass="10653">MNDSEQSRQKQAIALRYDQETQQAPKVVAKGSGYIAEQILATAAQHAVPVYKDTALASLLMAVELDKEIPPELYQVVAEVLAYIYRVDRRFVGSKG</sequence>
<accession>A0A1G7NVZ5</accession>
<dbReference type="PANTHER" id="PTHR30531:SF12">
    <property type="entry name" value="FLAGELLAR BIOSYNTHETIC PROTEIN FLHB"/>
    <property type="match status" value="1"/>
</dbReference>
<name>A0A1G7NVZ5_9FIRM</name>
<dbReference type="PANTHER" id="PTHR30531">
    <property type="entry name" value="FLAGELLAR BIOSYNTHETIC PROTEIN FLHB"/>
    <property type="match status" value="1"/>
</dbReference>
<keyword evidence="1" id="KW-0969">Cilium</keyword>
<keyword evidence="1" id="KW-0282">Flagellum</keyword>
<evidence type="ECO:0000313" key="2">
    <source>
        <dbReference type="Proteomes" id="UP000243333"/>
    </source>
</evidence>
<proteinExistence type="predicted"/>
<gene>
    <name evidence="1" type="ORF">SAMN05660235_02717</name>
</gene>
<dbReference type="Pfam" id="PF01312">
    <property type="entry name" value="Bac_export_2"/>
    <property type="match status" value="1"/>
</dbReference>
<dbReference type="InterPro" id="IPR006135">
    <property type="entry name" value="T3SS_substrate_exporter"/>
</dbReference>
<dbReference type="RefSeq" id="WP_093691744.1">
    <property type="nucleotide sequence ID" value="NZ_FNBU01000028.1"/>
</dbReference>
<dbReference type="GO" id="GO:0005886">
    <property type="term" value="C:plasma membrane"/>
    <property type="evidence" value="ECO:0007669"/>
    <property type="project" value="TreeGrafter"/>
</dbReference>
<dbReference type="Proteomes" id="UP000243333">
    <property type="component" value="Unassembled WGS sequence"/>
</dbReference>
<reference evidence="2" key="1">
    <citation type="submission" date="2016-10" db="EMBL/GenBank/DDBJ databases">
        <authorList>
            <person name="Varghese N."/>
            <person name="Submissions S."/>
        </authorList>
    </citation>
    <scope>NUCLEOTIDE SEQUENCE [LARGE SCALE GENOMIC DNA]</scope>
    <source>
        <strain evidence="2">DSM 23256</strain>
    </source>
</reference>
<dbReference type="AlphaFoldDB" id="A0A1G7NVZ5"/>
<dbReference type="GO" id="GO:0009306">
    <property type="term" value="P:protein secretion"/>
    <property type="evidence" value="ECO:0007669"/>
    <property type="project" value="InterPro"/>
</dbReference>
<dbReference type="OrthoDB" id="5244399at2"/>
<organism evidence="1 2">
    <name type="scientific">Sporolituus thermophilus DSM 23256</name>
    <dbReference type="NCBI Taxonomy" id="1123285"/>
    <lineage>
        <taxon>Bacteria</taxon>
        <taxon>Bacillati</taxon>
        <taxon>Bacillota</taxon>
        <taxon>Negativicutes</taxon>
        <taxon>Selenomonadales</taxon>
        <taxon>Sporomusaceae</taxon>
        <taxon>Sporolituus</taxon>
    </lineage>
</organism>
<dbReference type="EMBL" id="FNBU01000028">
    <property type="protein sequence ID" value="SDF77529.1"/>
    <property type="molecule type" value="Genomic_DNA"/>
</dbReference>
<protein>
    <submittedName>
        <fullName evidence="1">Flagellar biosynthesis protein</fullName>
    </submittedName>
</protein>
<dbReference type="STRING" id="1123285.SAMN05660235_02717"/>
<keyword evidence="2" id="KW-1185">Reference proteome</keyword>